<dbReference type="EMBL" id="CP033073">
    <property type="protein sequence ID" value="AYN39109.1"/>
    <property type="molecule type" value="Genomic_DNA"/>
</dbReference>
<keyword evidence="3" id="KW-1185">Reference proteome</keyword>
<protein>
    <recommendedName>
        <fullName evidence="4">AG2 protein</fullName>
    </recommendedName>
</protein>
<evidence type="ECO:0008006" key="4">
    <source>
        <dbReference type="Google" id="ProtNLM"/>
    </source>
</evidence>
<feature type="region of interest" description="Disordered" evidence="1">
    <location>
        <begin position="402"/>
        <end position="423"/>
    </location>
</feature>
<name>A0A3G2JEE3_9ACTN</name>
<reference evidence="2 3" key="1">
    <citation type="submission" date="2018-10" db="EMBL/GenBank/DDBJ databases">
        <title>The genome of Streptomyces dangxiongensis Z022.</title>
        <authorList>
            <person name="Zhang B."/>
        </authorList>
    </citation>
    <scope>NUCLEOTIDE SEQUENCE [LARGE SCALE GENOMIC DNA]</scope>
    <source>
        <strain evidence="2 3">Z022</strain>
    </source>
</reference>
<dbReference type="Proteomes" id="UP000268329">
    <property type="component" value="Chromosome"/>
</dbReference>
<evidence type="ECO:0000256" key="1">
    <source>
        <dbReference type="SAM" id="MobiDB-lite"/>
    </source>
</evidence>
<feature type="region of interest" description="Disordered" evidence="1">
    <location>
        <begin position="120"/>
        <end position="142"/>
    </location>
</feature>
<sequence>MDFNALFHANFKLFDDAVTDWSTLVKHLADLKKDAEDGLHKAALAADWAGVNAQVSREFIGKTAGEFGDAHTQATTIHNILRDTRDELKTFHQQLTDAVSRGQKKNLTVADAGDGKFTVMGNTRPDWNSDPSGKTSTTDQKDVDDLRDEIQGILSKATESDNTAKDVLAAIVDQSATGFSDANYKDRDTAADAVKEADELAKLAGKNPDDLSVEDFDRINSGLKKYANDPLFAERFTTDLGPQKTLEFWTGISDPNRGNYELGHKRLDQFDDLQRNLGLTLAHATQSDSAGMTEWKRKMIDIGDQPLYGDRGGPMGFQVMSNLMRTGDYDDQFLKDYGTELMVAERKMTGNGEHGNPIWQHMGGSAWLNRIGDDSGNDALTGYLKGLSNSPDAATDFLNQQYVSKDDPDNPFERDTDGNGKKGKVSLSNFQYLFEERDWPKEANLHGDDIITGQNNLALALEAATTGHPAGEMPTADTPPHNAGQAKLVEDIFQSVSEDPKRLTGRSYMSDSMGQIAAEYMPDIHRELHAGDASEKTLFPVAGTVAMLNERDITRFLYAVGQNPEGYAAVNLGQHSYTTQLMQHHFEHPGEYVKDPAFSEADNLKQGSEQIARKAGEIEGIIGAGRAYQAELEGGAKDADYNAAIERAGSWGGTAIGIGIGMATEPMTGPGGAIIGDVAGTAADEIIGKITEGAMQDSSGEIIYRNGESFEETSDSTYKLVELAARKAGENSGHRYPLIEASVATAAEDGFDTAGTKVHKYLDGEGIPRQLDTED</sequence>
<feature type="compositionally biased region" description="Polar residues" evidence="1">
    <location>
        <begin position="125"/>
        <end position="138"/>
    </location>
</feature>
<feature type="compositionally biased region" description="Basic and acidic residues" evidence="1">
    <location>
        <begin position="404"/>
        <end position="420"/>
    </location>
</feature>
<proteinExistence type="predicted"/>
<organism evidence="2 3">
    <name type="scientific">Streptomyces dangxiongensis</name>
    <dbReference type="NCBI Taxonomy" id="1442032"/>
    <lineage>
        <taxon>Bacteria</taxon>
        <taxon>Bacillati</taxon>
        <taxon>Actinomycetota</taxon>
        <taxon>Actinomycetes</taxon>
        <taxon>Kitasatosporales</taxon>
        <taxon>Streptomycetaceae</taxon>
        <taxon>Streptomyces</taxon>
    </lineage>
</organism>
<gene>
    <name evidence="2" type="ORF">D9753_09510</name>
</gene>
<dbReference type="AlphaFoldDB" id="A0A3G2JEE3"/>
<evidence type="ECO:0000313" key="3">
    <source>
        <dbReference type="Proteomes" id="UP000268329"/>
    </source>
</evidence>
<dbReference type="KEGG" id="sdd:D9753_09510"/>
<accession>A0A3G2JEE3</accession>
<dbReference type="RefSeq" id="WP_121786609.1">
    <property type="nucleotide sequence ID" value="NZ_CP033073.1"/>
</dbReference>
<dbReference type="OrthoDB" id="3846417at2"/>
<evidence type="ECO:0000313" key="2">
    <source>
        <dbReference type="EMBL" id="AYN39109.1"/>
    </source>
</evidence>